<protein>
    <submittedName>
        <fullName evidence="5">AraC family transcriptional regulator</fullName>
    </submittedName>
</protein>
<evidence type="ECO:0000256" key="1">
    <source>
        <dbReference type="ARBA" id="ARBA00023015"/>
    </source>
</evidence>
<dbReference type="InterPro" id="IPR009057">
    <property type="entry name" value="Homeodomain-like_sf"/>
</dbReference>
<dbReference type="SUPFAM" id="SSF51215">
    <property type="entry name" value="Regulatory protein AraC"/>
    <property type="match status" value="1"/>
</dbReference>
<evidence type="ECO:0000313" key="5">
    <source>
        <dbReference type="EMBL" id="BAP84741.1"/>
    </source>
</evidence>
<dbReference type="InterPro" id="IPR014710">
    <property type="entry name" value="RmlC-like_jellyroll"/>
</dbReference>
<proteinExistence type="predicted"/>
<gene>
    <name evidence="5" type="ORF">LOOC260_101630</name>
</gene>
<dbReference type="GO" id="GO:0043565">
    <property type="term" value="F:sequence-specific DNA binding"/>
    <property type="evidence" value="ECO:0007669"/>
    <property type="project" value="InterPro"/>
</dbReference>
<dbReference type="GO" id="GO:0003700">
    <property type="term" value="F:DNA-binding transcription factor activity"/>
    <property type="evidence" value="ECO:0007669"/>
    <property type="project" value="InterPro"/>
</dbReference>
<dbReference type="KEGG" id="lho:LOOC260_101630"/>
<dbReference type="Pfam" id="PF12833">
    <property type="entry name" value="HTH_18"/>
    <property type="match status" value="1"/>
</dbReference>
<evidence type="ECO:0000259" key="4">
    <source>
        <dbReference type="PROSITE" id="PS01124"/>
    </source>
</evidence>
<dbReference type="InterPro" id="IPR037923">
    <property type="entry name" value="HTH-like"/>
</dbReference>
<dbReference type="AlphaFoldDB" id="A0A0A1GWJ1"/>
<sequence length="301" mass="34038">MAKFVPLPSVESSLRLFGGHMRTVAGGWSFFEQKHQAFELMCVIEGHQTTQIGNLKPVVYGPGDALIISPGTLHINFNTSSTEPMTYICFHFNIESLELKSEIISSIANTKIDSTNELAQTAVKTAKEMVTCSADKRLNAEELNLRVQIILLNFLYFLTHNFTRLNFKSNPKYSEREAKVARSVATIIENSVEDNPDHILNISQICHSLNISSGYGHRVFKKVYGITPLHFVEEQKYRKAKLLLGSPEYSIEEISYMTGSNSLSNFSKQFKKWSGLTPSKYQQQVLHKRKVTAINKSGYFE</sequence>
<name>A0A0A1GWJ1_9LACO</name>
<dbReference type="HOGENOM" id="CLU_000445_88_6_9"/>
<evidence type="ECO:0000256" key="3">
    <source>
        <dbReference type="ARBA" id="ARBA00023163"/>
    </source>
</evidence>
<feature type="domain" description="HTH araC/xylS-type" evidence="4">
    <location>
        <begin position="182"/>
        <end position="284"/>
    </location>
</feature>
<dbReference type="EMBL" id="AP014680">
    <property type="protein sequence ID" value="BAP84741.1"/>
    <property type="molecule type" value="Genomic_DNA"/>
</dbReference>
<dbReference type="Pfam" id="PF07883">
    <property type="entry name" value="Cupin_2"/>
    <property type="match status" value="1"/>
</dbReference>
<dbReference type="RefSeq" id="WP_041092180.1">
    <property type="nucleotide sequence ID" value="NZ_AP014680.1"/>
</dbReference>
<accession>A0A0A1GWJ1</accession>
<organism evidence="5 6">
    <name type="scientific">Paucilactobacillus hokkaidonensis JCM 18461</name>
    <dbReference type="NCBI Taxonomy" id="1291742"/>
    <lineage>
        <taxon>Bacteria</taxon>
        <taxon>Bacillati</taxon>
        <taxon>Bacillota</taxon>
        <taxon>Bacilli</taxon>
        <taxon>Lactobacillales</taxon>
        <taxon>Lactobacillaceae</taxon>
        <taxon>Paucilactobacillus</taxon>
    </lineage>
</organism>
<dbReference type="InterPro" id="IPR013096">
    <property type="entry name" value="Cupin_2"/>
</dbReference>
<keyword evidence="1" id="KW-0805">Transcription regulation</keyword>
<keyword evidence="3" id="KW-0804">Transcription</keyword>
<dbReference type="SMART" id="SM00342">
    <property type="entry name" value="HTH_ARAC"/>
    <property type="match status" value="1"/>
</dbReference>
<dbReference type="Gene3D" id="2.60.120.10">
    <property type="entry name" value="Jelly Rolls"/>
    <property type="match status" value="1"/>
</dbReference>
<dbReference type="InterPro" id="IPR018060">
    <property type="entry name" value="HTH_AraC"/>
</dbReference>
<dbReference type="PANTHER" id="PTHR43280">
    <property type="entry name" value="ARAC-FAMILY TRANSCRIPTIONAL REGULATOR"/>
    <property type="match status" value="1"/>
</dbReference>
<dbReference type="PANTHER" id="PTHR43280:SF28">
    <property type="entry name" value="HTH-TYPE TRANSCRIPTIONAL ACTIVATOR RHAS"/>
    <property type="match status" value="1"/>
</dbReference>
<dbReference type="Gene3D" id="1.10.10.60">
    <property type="entry name" value="Homeodomain-like"/>
    <property type="match status" value="2"/>
</dbReference>
<dbReference type="STRING" id="1291742.LOOC260_101630"/>
<dbReference type="Proteomes" id="UP000031620">
    <property type="component" value="Chromosome"/>
</dbReference>
<evidence type="ECO:0000256" key="2">
    <source>
        <dbReference type="ARBA" id="ARBA00023125"/>
    </source>
</evidence>
<dbReference type="PROSITE" id="PS01124">
    <property type="entry name" value="HTH_ARAC_FAMILY_2"/>
    <property type="match status" value="1"/>
</dbReference>
<reference evidence="5 6" key="1">
    <citation type="submission" date="2014-11" db="EMBL/GenBank/DDBJ databases">
        <title>Complete genome sequence and analysis of Lactobacillus hokkaidonensis LOOC260T.</title>
        <authorList>
            <person name="Tanizawa Y."/>
            <person name="Tohno M."/>
            <person name="Kaminuma E."/>
            <person name="Nakamura Y."/>
            <person name="Arita M."/>
        </authorList>
    </citation>
    <scope>NUCLEOTIDE SEQUENCE [LARGE SCALE GENOMIC DNA]</scope>
    <source>
        <strain evidence="5 6">LOOC260</strain>
    </source>
</reference>
<evidence type="ECO:0000313" key="6">
    <source>
        <dbReference type="Proteomes" id="UP000031620"/>
    </source>
</evidence>
<keyword evidence="2" id="KW-0238">DNA-binding</keyword>
<dbReference type="SUPFAM" id="SSF46689">
    <property type="entry name" value="Homeodomain-like"/>
    <property type="match status" value="1"/>
</dbReference>